<reference evidence="1 2" key="2">
    <citation type="submission" date="2009-02" db="EMBL/GenBank/DDBJ databases">
        <authorList>
            <person name="Fulton L."/>
            <person name="Clifton S."/>
            <person name="Fulton B."/>
            <person name="Xu J."/>
            <person name="Minx P."/>
            <person name="Pepin K.H."/>
            <person name="Johnson M."/>
            <person name="Bhonagiri V."/>
            <person name="Nash W.E."/>
            <person name="Mardis E.R."/>
            <person name="Wilson R.K."/>
        </authorList>
    </citation>
    <scope>NUCLEOTIDE SEQUENCE [LARGE SCALE GENOMIC DNA]</scope>
    <source>
        <strain evidence="1 2">DSM 20438</strain>
    </source>
</reference>
<dbReference type="eggNOG" id="ENOG502ZQ2R">
    <property type="taxonomic scope" value="Bacteria"/>
</dbReference>
<reference evidence="1 2" key="1">
    <citation type="submission" date="2009-02" db="EMBL/GenBank/DDBJ databases">
        <title>Draft genome sequence of Bifidobacterium pseudocatenulatum (DSM 20438).</title>
        <authorList>
            <person name="Sudarsanam P."/>
            <person name="Ley R."/>
            <person name="Guruge J."/>
            <person name="Turnbaugh P.J."/>
            <person name="Mahowald M."/>
            <person name="Liep D."/>
            <person name="Gordon J."/>
        </authorList>
    </citation>
    <scope>NUCLEOTIDE SEQUENCE [LARGE SCALE GENOMIC DNA]</scope>
    <source>
        <strain evidence="1 2">DSM 20438</strain>
    </source>
</reference>
<sequence length="164" mass="18610">MHGGLRQTELTQTFQCRYHDQRQLDLVMIGQITVADHIDIGLHELAETTFLRAFATPDLLNLPTLERECQIAGMFDHITAQRNSQIEVQTKAVLNRSVGLMTDLLKAAQQVNFLAGFALLEQTRTLLNSTSFNANEAIELENFTERVDNTLLHNTFRGEPLWKS</sequence>
<gene>
    <name evidence="1" type="ORF">BIFPSEUDO_04388</name>
</gene>
<dbReference type="EMBL" id="ABXX02000007">
    <property type="protein sequence ID" value="EEG69934.1"/>
    <property type="molecule type" value="Genomic_DNA"/>
</dbReference>
<dbReference type="AlphaFoldDB" id="C0BVE2"/>
<proteinExistence type="predicted"/>
<organism evidence="1 2">
    <name type="scientific">Bifidobacterium pseudocatenulatum DSM 20438 = JCM 1200 = LMG 10505</name>
    <dbReference type="NCBI Taxonomy" id="547043"/>
    <lineage>
        <taxon>Bacteria</taxon>
        <taxon>Bacillati</taxon>
        <taxon>Actinomycetota</taxon>
        <taxon>Actinomycetes</taxon>
        <taxon>Bifidobacteriales</taxon>
        <taxon>Bifidobacteriaceae</taxon>
        <taxon>Bifidobacterium</taxon>
    </lineage>
</organism>
<name>C0BVE2_BIFPS</name>
<accession>C0BVE2</accession>
<protein>
    <submittedName>
        <fullName evidence="1">Uncharacterized protein</fullName>
    </submittedName>
</protein>
<evidence type="ECO:0000313" key="1">
    <source>
        <dbReference type="EMBL" id="EEG69934.1"/>
    </source>
</evidence>
<evidence type="ECO:0000313" key="2">
    <source>
        <dbReference type="Proteomes" id="UP000003875"/>
    </source>
</evidence>
<comment type="caution">
    <text evidence="1">The sequence shown here is derived from an EMBL/GenBank/DDBJ whole genome shotgun (WGS) entry which is preliminary data.</text>
</comment>
<dbReference type="Proteomes" id="UP000003875">
    <property type="component" value="Unassembled WGS sequence"/>
</dbReference>